<reference evidence="2 3" key="1">
    <citation type="submission" date="2021-01" db="EMBL/GenBank/DDBJ databases">
        <title>Sequencing the genomes of 1000 actinobacteria strains.</title>
        <authorList>
            <person name="Klenk H.-P."/>
        </authorList>
    </citation>
    <scope>NUCLEOTIDE SEQUENCE [LARGE SCALE GENOMIC DNA]</scope>
    <source>
        <strain evidence="2 3">DSM 18239</strain>
    </source>
</reference>
<sequence length="289" mass="30305">MGRTRLAGLLLLAPVLLGGGCSDPEPGAAAPTPTPATTTGAGAGLTAELRQSSLDVARGQMQVWVENRTGAALLPTSVRYVDDRLPGPLVGERLREVPDGARFGFVLALPQRPGCGPAASRRGRQKVRVRADGGRWSAPVDDETDVLGRHLAARCLERAVDRAVELRWLAVRHDGRRGSTATMVLEARPSGTPGHVVDLDSVSGTPLLGAAGAAHWSPGVRVASDGPVVRVRLEARAARCDDHVFMEGGGSTAFRVGLRLDGEPGQLLVRMDDRVSASAVAFVRESCGL</sequence>
<evidence type="ECO:0000313" key="3">
    <source>
        <dbReference type="Proteomes" id="UP000732378"/>
    </source>
</evidence>
<evidence type="ECO:0000313" key="2">
    <source>
        <dbReference type="EMBL" id="MBM7507140.1"/>
    </source>
</evidence>
<evidence type="ECO:0000256" key="1">
    <source>
        <dbReference type="SAM" id="SignalP"/>
    </source>
</evidence>
<proteinExistence type="predicted"/>
<feature type="signal peptide" evidence="1">
    <location>
        <begin position="1"/>
        <end position="18"/>
    </location>
</feature>
<dbReference type="EMBL" id="JAFBBZ010000001">
    <property type="protein sequence ID" value="MBM7507140.1"/>
    <property type="molecule type" value="Genomic_DNA"/>
</dbReference>
<evidence type="ECO:0008006" key="4">
    <source>
        <dbReference type="Google" id="ProtNLM"/>
    </source>
</evidence>
<accession>A0ABS2M7L1</accession>
<organism evidence="2 3">
    <name type="scientific">Nocardioides salarius</name>
    <dbReference type="NCBI Taxonomy" id="374513"/>
    <lineage>
        <taxon>Bacteria</taxon>
        <taxon>Bacillati</taxon>
        <taxon>Actinomycetota</taxon>
        <taxon>Actinomycetes</taxon>
        <taxon>Propionibacteriales</taxon>
        <taxon>Nocardioidaceae</taxon>
        <taxon>Nocardioides</taxon>
    </lineage>
</organism>
<comment type="caution">
    <text evidence="2">The sequence shown here is derived from an EMBL/GenBank/DDBJ whole genome shotgun (WGS) entry which is preliminary data.</text>
</comment>
<dbReference type="PROSITE" id="PS51257">
    <property type="entry name" value="PROKAR_LIPOPROTEIN"/>
    <property type="match status" value="1"/>
</dbReference>
<keyword evidence="3" id="KW-1185">Reference proteome</keyword>
<dbReference type="RefSeq" id="WP_193667747.1">
    <property type="nucleotide sequence ID" value="NZ_JACDTV010000003.1"/>
</dbReference>
<name>A0ABS2M7L1_9ACTN</name>
<protein>
    <recommendedName>
        <fullName evidence="4">Lipoprotein</fullName>
    </recommendedName>
</protein>
<keyword evidence="1" id="KW-0732">Signal</keyword>
<dbReference type="Proteomes" id="UP000732378">
    <property type="component" value="Unassembled WGS sequence"/>
</dbReference>
<feature type="chain" id="PRO_5046975676" description="Lipoprotein" evidence="1">
    <location>
        <begin position="19"/>
        <end position="289"/>
    </location>
</feature>
<gene>
    <name evidence="2" type="ORF">JOE61_000954</name>
</gene>